<dbReference type="EMBL" id="CACVKT020001150">
    <property type="protein sequence ID" value="CAC5365660.1"/>
    <property type="molecule type" value="Genomic_DNA"/>
</dbReference>
<proteinExistence type="predicted"/>
<evidence type="ECO:0000313" key="2">
    <source>
        <dbReference type="Proteomes" id="UP000507470"/>
    </source>
</evidence>
<dbReference type="Proteomes" id="UP000507470">
    <property type="component" value="Unassembled WGS sequence"/>
</dbReference>
<keyword evidence="2" id="KW-1185">Reference proteome</keyword>
<accession>A0A6J8AE32</accession>
<evidence type="ECO:0000313" key="1">
    <source>
        <dbReference type="EMBL" id="CAC5365660.1"/>
    </source>
</evidence>
<name>A0A6J8AE32_MYTCO</name>
<dbReference type="AlphaFoldDB" id="A0A6J8AE32"/>
<reference evidence="1 2" key="1">
    <citation type="submission" date="2020-06" db="EMBL/GenBank/DDBJ databases">
        <authorList>
            <person name="Li R."/>
            <person name="Bekaert M."/>
        </authorList>
    </citation>
    <scope>NUCLEOTIDE SEQUENCE [LARGE SCALE GENOMIC DNA]</scope>
    <source>
        <strain evidence="2">wild</strain>
    </source>
</reference>
<dbReference type="OrthoDB" id="6101167at2759"/>
<evidence type="ECO:0008006" key="3">
    <source>
        <dbReference type="Google" id="ProtNLM"/>
    </source>
</evidence>
<protein>
    <recommendedName>
        <fullName evidence="3">Mab-21-like HhH/H2TH-like domain-containing protein</fullName>
    </recommendedName>
</protein>
<organism evidence="1 2">
    <name type="scientific">Mytilus coruscus</name>
    <name type="common">Sea mussel</name>
    <dbReference type="NCBI Taxonomy" id="42192"/>
    <lineage>
        <taxon>Eukaryota</taxon>
        <taxon>Metazoa</taxon>
        <taxon>Spiralia</taxon>
        <taxon>Lophotrochozoa</taxon>
        <taxon>Mollusca</taxon>
        <taxon>Bivalvia</taxon>
        <taxon>Autobranchia</taxon>
        <taxon>Pteriomorphia</taxon>
        <taxon>Mytilida</taxon>
        <taxon>Mytiloidea</taxon>
        <taxon>Mytilidae</taxon>
        <taxon>Mytilinae</taxon>
        <taxon>Mytilus</taxon>
    </lineage>
</organism>
<sequence length="514" mass="59484">MEKMSKWRSESLKFYKYLCQEIGSEKVVRTRRLAFTIRDMGHGQKMITSGSIGEGLELTGSDLDFMFIDPNFKVYQSETEVQSQCSKNSLIMDNKESHPCFTQLRSLDPNTMTIPFNIFQMNNRGNDVFSSELYKLWWKNKAVTHIPELCFGKIHGPCISDKDDTVDIAWCLKCDKWIYQAKPWISRPRATWPPPEIISKIVSRINYFASSESLHDNQSRSYEITQSLISKNQRFLESVSTFSSIRFYGRVDRFSKLLYNFLHHSRTNLSKGLFALQLSAAFMLVPEETRYPNCAGNKHHYFRYKHDLSHLVIGLHSDAVSGLLKLASFFYFHKNYVASLTVITYTLTKCTDEKIYQTYSDKNITLNHIQQYAVKFMKIENLNTIIKSLTIHPFRFEKDSSITPQELQLDVTRNLNSFHPLKFAHFLSFLCYYHLHDMTSCGQSLLRLKQAQWTLSNVFNTIVHHPQSLNTVIFCGIGHQLIGETDIARLAFQVAAKFDMDNETSAASRLSSLI</sequence>
<gene>
    <name evidence="1" type="ORF">MCOR_6251</name>
</gene>